<evidence type="ECO:0000313" key="2">
    <source>
        <dbReference type="EMBL" id="DAF42447.1"/>
    </source>
</evidence>
<dbReference type="Proteomes" id="UP000831569">
    <property type="component" value="Segment"/>
</dbReference>
<dbReference type="GeneID" id="80537159"/>
<keyword evidence="1" id="KW-0472">Membrane</keyword>
<protein>
    <submittedName>
        <fullName evidence="2">P6 accessory protein</fullName>
    </submittedName>
</protein>
<keyword evidence="1" id="KW-1133">Transmembrane helix</keyword>
<dbReference type="EMBL" id="BK014479">
    <property type="protein sequence ID" value="DAF42447.1"/>
    <property type="molecule type" value="Viral_cRNA"/>
</dbReference>
<accession>A0AAD2QFQ7</accession>
<evidence type="ECO:0000256" key="1">
    <source>
        <dbReference type="SAM" id="Phobius"/>
    </source>
</evidence>
<keyword evidence="3" id="KW-1185">Reference proteome</keyword>
<dbReference type="KEGG" id="vg:80537159"/>
<dbReference type="RefSeq" id="YP_010798887.1">
    <property type="nucleotide sequence ID" value="NC_076531.1"/>
</dbReference>
<reference evidence="2" key="1">
    <citation type="journal article" date="2021" name="Arch. Virol.">
        <title>Mining of the water hyssop (Bacopa monnieri) transcriptome reveals genome sequences of two putative novel rhabdoviruses and a solendovirus.</title>
        <authorList>
            <person name="Sidharthan V.K."/>
            <person name="Baranwal V.K."/>
        </authorList>
    </citation>
    <scope>NUCLEOTIDE SEQUENCE</scope>
    <source>
        <strain evidence="2">India</strain>
    </source>
</reference>
<feature type="transmembrane region" description="Helical" evidence="1">
    <location>
        <begin position="31"/>
        <end position="49"/>
    </location>
</feature>
<name>A0AAD2QFQ7_9RHAB</name>
<proteinExistence type="predicted"/>
<keyword evidence="1" id="KW-0812">Transmembrane</keyword>
<evidence type="ECO:0000313" key="3">
    <source>
        <dbReference type="Proteomes" id="UP000831569"/>
    </source>
</evidence>
<organism evidence="2 3">
    <name type="scientific">Bacopa monnieri virus 1</name>
    <dbReference type="NCBI Taxonomy" id="2813287"/>
    <lineage>
        <taxon>Viruses</taxon>
        <taxon>Riboviria</taxon>
        <taxon>Orthornavirae</taxon>
        <taxon>Negarnaviricota</taxon>
        <taxon>Haploviricotina</taxon>
        <taxon>Monjiviricetes</taxon>
        <taxon>Mononegavirales</taxon>
        <taxon>Rhabdoviridae</taxon>
        <taxon>Betarhabdovirinae</taxon>
        <taxon>Alphacytorhabdovirus</taxon>
        <taxon>Alphacytorhabdovirus bacopae</taxon>
        <taxon>Cytorhabdovirus bacopae</taxon>
    </lineage>
</organism>
<gene>
    <name evidence="2" type="primary">P6</name>
</gene>
<sequence>MIIDTETLPGDLQSLTRRVIVQYGSNEMCQYFHLMVTLIILFMMIRRVLIGICKRITATFRNLRYQKERIVHHLI</sequence>